<dbReference type="AlphaFoldDB" id="A0AAV4H481"/>
<accession>A0AAV4H481</accession>
<dbReference type="Proteomes" id="UP000762676">
    <property type="component" value="Unassembled WGS sequence"/>
</dbReference>
<reference evidence="1 2" key="1">
    <citation type="journal article" date="2021" name="Elife">
        <title>Chloroplast acquisition without the gene transfer in kleptoplastic sea slugs, Plakobranchus ocellatus.</title>
        <authorList>
            <person name="Maeda T."/>
            <person name="Takahashi S."/>
            <person name="Yoshida T."/>
            <person name="Shimamura S."/>
            <person name="Takaki Y."/>
            <person name="Nagai Y."/>
            <person name="Toyoda A."/>
            <person name="Suzuki Y."/>
            <person name="Arimoto A."/>
            <person name="Ishii H."/>
            <person name="Satoh N."/>
            <person name="Nishiyama T."/>
            <person name="Hasebe M."/>
            <person name="Maruyama T."/>
            <person name="Minagawa J."/>
            <person name="Obokata J."/>
            <person name="Shigenobu S."/>
        </authorList>
    </citation>
    <scope>NUCLEOTIDE SEQUENCE [LARGE SCALE GENOMIC DNA]</scope>
</reference>
<organism evidence="1 2">
    <name type="scientific">Elysia marginata</name>
    <dbReference type="NCBI Taxonomy" id="1093978"/>
    <lineage>
        <taxon>Eukaryota</taxon>
        <taxon>Metazoa</taxon>
        <taxon>Spiralia</taxon>
        <taxon>Lophotrochozoa</taxon>
        <taxon>Mollusca</taxon>
        <taxon>Gastropoda</taxon>
        <taxon>Heterobranchia</taxon>
        <taxon>Euthyneura</taxon>
        <taxon>Panpulmonata</taxon>
        <taxon>Sacoglossa</taxon>
        <taxon>Placobranchoidea</taxon>
        <taxon>Plakobranchidae</taxon>
        <taxon>Elysia</taxon>
    </lineage>
</organism>
<evidence type="ECO:0000313" key="1">
    <source>
        <dbReference type="EMBL" id="GFR92305.1"/>
    </source>
</evidence>
<protein>
    <recommendedName>
        <fullName evidence="3">DRBM domain-containing protein</fullName>
    </recommendedName>
</protein>
<gene>
    <name evidence="1" type="ORF">ElyMa_002614800</name>
</gene>
<keyword evidence="2" id="KW-1185">Reference proteome</keyword>
<proteinExistence type="predicted"/>
<name>A0AAV4H481_9GAST</name>
<evidence type="ECO:0008006" key="3">
    <source>
        <dbReference type="Google" id="ProtNLM"/>
    </source>
</evidence>
<evidence type="ECO:0000313" key="2">
    <source>
        <dbReference type="Proteomes" id="UP000762676"/>
    </source>
</evidence>
<comment type="caution">
    <text evidence="1">The sequence shown here is derived from an EMBL/GenBank/DDBJ whole genome shotgun (WGS) entry which is preliminary data.</text>
</comment>
<dbReference type="EMBL" id="BMAT01005384">
    <property type="protein sequence ID" value="GFR92305.1"/>
    <property type="molecule type" value="Genomic_DNA"/>
</dbReference>
<sequence>MEGYLANDARQNKLFNQIRVQSPALKCKSGTMGKKDDPTFPLVCHIKQITVHALSSYKVAYRRGNILEAQQKASRACISHKKINHPPASRTFASESDVNK</sequence>